<dbReference type="EMBL" id="JBHTCP010000049">
    <property type="protein sequence ID" value="MFC7373070.1"/>
    <property type="molecule type" value="Genomic_DNA"/>
</dbReference>
<dbReference type="PANTHER" id="PTHR43399">
    <property type="entry name" value="SUBTILISIN-RELATED"/>
    <property type="match status" value="1"/>
</dbReference>
<evidence type="ECO:0000256" key="7">
    <source>
        <dbReference type="SAM" id="SignalP"/>
    </source>
</evidence>
<evidence type="ECO:0000259" key="8">
    <source>
        <dbReference type="Pfam" id="PF00082"/>
    </source>
</evidence>
<evidence type="ECO:0000256" key="2">
    <source>
        <dbReference type="ARBA" id="ARBA00022670"/>
    </source>
</evidence>
<dbReference type="InterPro" id="IPR041498">
    <property type="entry name" value="Big_6"/>
</dbReference>
<dbReference type="Pfam" id="PF17936">
    <property type="entry name" value="Big_6"/>
    <property type="match status" value="1"/>
</dbReference>
<keyword evidence="7" id="KW-0732">Signal</keyword>
<dbReference type="InterPro" id="IPR023828">
    <property type="entry name" value="Peptidase_S8_Ser-AS"/>
</dbReference>
<evidence type="ECO:0000256" key="4">
    <source>
        <dbReference type="ARBA" id="ARBA00022825"/>
    </source>
</evidence>
<dbReference type="Gene3D" id="2.60.120.380">
    <property type="match status" value="1"/>
</dbReference>
<dbReference type="SUPFAM" id="SSF52743">
    <property type="entry name" value="Subtilisin-like"/>
    <property type="match status" value="1"/>
</dbReference>
<dbReference type="PROSITE" id="PS00137">
    <property type="entry name" value="SUBTILASE_HIS"/>
    <property type="match status" value="1"/>
</dbReference>
<evidence type="ECO:0000313" key="11">
    <source>
        <dbReference type="Proteomes" id="UP001596549"/>
    </source>
</evidence>
<accession>A0ABW2NTG0</accession>
<sequence length="606" mass="66281">MKTKWILSAALAVSLLPMNAFTASADETSQRRMKQNIEKQASYSVPSNRQIMIETSSSVTELAKTYGVQAMKTPRILSKKGIYIVKVPSGKNYKRTVEKLNDDKRISSAQPDHTKKILGPVTNDPYFSKQYHLPLTKTTDAWSLVPQENEVIVAVLDSGIDPRHRDLKDRLLPGYDTHGDDSDPSDYVVGHGTAVAGVIAGQANNGAGIAGVAGNHPNVKVLPIRVGGATDISSSNVIEGVYKAIELGADVINLSFGGYDYSEQEYDALFEAYKKGIVIVAASGNEDERVSYPAAFEFVLSAGASDKNDEVTDFSNWGERLDLVAPGAEIWSTKLNNGYEMVDGTSFSAPFVSGVAALMLAKQPDLTPQQIEYLMQKSAVKLGFPFWQVYYGYGRVNTLGAVQGVMPAITGDAGDERTGALPIKLNTSYLDKFHLPWDTDYFKLTVSRKMKIKVDISNLYYMDSVLWIDKNGSGERVIDGTEINEKETTMQWIDPGTYFFQIYENNSHWSPGNYVFKVTEMDTTPPPAPIVNRFDSNDKVMTGKAERKGTIYVKNGTKVIASAKISKTGTFSIPMTVQKAGTTLTVTVKDGAGNVSVPTKVIVKRA</sequence>
<gene>
    <name evidence="10" type="ORF">ACFQPF_15625</name>
</gene>
<dbReference type="InterPro" id="IPR013783">
    <property type="entry name" value="Ig-like_fold"/>
</dbReference>
<dbReference type="InterPro" id="IPR015500">
    <property type="entry name" value="Peptidase_S8_subtilisin-rel"/>
</dbReference>
<proteinExistence type="inferred from homology"/>
<dbReference type="InterPro" id="IPR023827">
    <property type="entry name" value="Peptidase_S8_Asp-AS"/>
</dbReference>
<dbReference type="PANTHER" id="PTHR43399:SF4">
    <property type="entry name" value="CELL WALL-ASSOCIATED PROTEASE"/>
    <property type="match status" value="1"/>
</dbReference>
<feature type="active site" description="Charge relay system" evidence="5">
    <location>
        <position position="157"/>
    </location>
</feature>
<feature type="chain" id="PRO_5046007544" evidence="7">
    <location>
        <begin position="26"/>
        <end position="606"/>
    </location>
</feature>
<dbReference type="SUPFAM" id="SSF89260">
    <property type="entry name" value="Collagen-binding domain"/>
    <property type="match status" value="1"/>
</dbReference>
<evidence type="ECO:0000256" key="6">
    <source>
        <dbReference type="RuleBase" id="RU003355"/>
    </source>
</evidence>
<comment type="similarity">
    <text evidence="1 5 6">Belongs to the peptidase S8 family.</text>
</comment>
<keyword evidence="11" id="KW-1185">Reference proteome</keyword>
<dbReference type="InterPro" id="IPR051048">
    <property type="entry name" value="Peptidase_S8/S53_subtilisin"/>
</dbReference>
<evidence type="ECO:0000256" key="5">
    <source>
        <dbReference type="PROSITE-ProRule" id="PRU01240"/>
    </source>
</evidence>
<reference evidence="11" key="1">
    <citation type="journal article" date="2019" name="Int. J. Syst. Evol. Microbiol.">
        <title>The Global Catalogue of Microorganisms (GCM) 10K type strain sequencing project: providing services to taxonomists for standard genome sequencing and annotation.</title>
        <authorList>
            <consortium name="The Broad Institute Genomics Platform"/>
            <consortium name="The Broad Institute Genome Sequencing Center for Infectious Disease"/>
            <person name="Wu L."/>
            <person name="Ma J."/>
        </authorList>
    </citation>
    <scope>NUCLEOTIDE SEQUENCE [LARGE SCALE GENOMIC DNA]</scope>
    <source>
        <strain evidence="11">NBRC 106396</strain>
    </source>
</reference>
<keyword evidence="3 5" id="KW-0378">Hydrolase</keyword>
<keyword evidence="4 5" id="KW-0720">Serine protease</keyword>
<feature type="active site" description="Charge relay system" evidence="5">
    <location>
        <position position="346"/>
    </location>
</feature>
<keyword evidence="2 5" id="KW-0645">Protease</keyword>
<dbReference type="Gene3D" id="2.60.40.10">
    <property type="entry name" value="Immunoglobulins"/>
    <property type="match status" value="1"/>
</dbReference>
<evidence type="ECO:0000256" key="3">
    <source>
        <dbReference type="ARBA" id="ARBA00022801"/>
    </source>
</evidence>
<dbReference type="Proteomes" id="UP001596549">
    <property type="component" value="Unassembled WGS sequence"/>
</dbReference>
<dbReference type="PROSITE" id="PS51892">
    <property type="entry name" value="SUBTILASE"/>
    <property type="match status" value="1"/>
</dbReference>
<dbReference type="RefSeq" id="WP_379750638.1">
    <property type="nucleotide sequence ID" value="NZ_JBHTCP010000049.1"/>
</dbReference>
<dbReference type="Gene3D" id="3.40.50.200">
    <property type="entry name" value="Peptidase S8/S53 domain"/>
    <property type="match status" value="1"/>
</dbReference>
<organism evidence="10 11">
    <name type="scientific">Fictibacillus iocasae</name>
    <dbReference type="NCBI Taxonomy" id="2715437"/>
    <lineage>
        <taxon>Bacteria</taxon>
        <taxon>Bacillati</taxon>
        <taxon>Bacillota</taxon>
        <taxon>Bacilli</taxon>
        <taxon>Bacillales</taxon>
        <taxon>Fictibacillaceae</taxon>
        <taxon>Fictibacillus</taxon>
    </lineage>
</organism>
<comment type="caution">
    <text evidence="10">The sequence shown here is derived from an EMBL/GenBank/DDBJ whole genome shotgun (WGS) entry which is preliminary data.</text>
</comment>
<feature type="domain" description="Peptidase S8/S53" evidence="8">
    <location>
        <begin position="149"/>
        <end position="394"/>
    </location>
</feature>
<name>A0ABW2NTG0_9BACL</name>
<evidence type="ECO:0000259" key="9">
    <source>
        <dbReference type="Pfam" id="PF17936"/>
    </source>
</evidence>
<protein>
    <submittedName>
        <fullName evidence="10">S8 family serine peptidase</fullName>
    </submittedName>
</protein>
<dbReference type="InterPro" id="IPR036852">
    <property type="entry name" value="Peptidase_S8/S53_dom_sf"/>
</dbReference>
<feature type="signal peptide" evidence="7">
    <location>
        <begin position="1"/>
        <end position="25"/>
    </location>
</feature>
<feature type="active site" description="Charge relay system" evidence="5">
    <location>
        <position position="191"/>
    </location>
</feature>
<dbReference type="PROSITE" id="PS00138">
    <property type="entry name" value="SUBTILASE_SER"/>
    <property type="match status" value="1"/>
</dbReference>
<dbReference type="PRINTS" id="PR00723">
    <property type="entry name" value="SUBTILISIN"/>
</dbReference>
<dbReference type="InterPro" id="IPR000209">
    <property type="entry name" value="Peptidase_S8/S53_dom"/>
</dbReference>
<dbReference type="Pfam" id="PF00082">
    <property type="entry name" value="Peptidase_S8"/>
    <property type="match status" value="1"/>
</dbReference>
<feature type="domain" description="Bacterial Ig" evidence="9">
    <location>
        <begin position="526"/>
        <end position="603"/>
    </location>
</feature>
<evidence type="ECO:0000313" key="10">
    <source>
        <dbReference type="EMBL" id="MFC7373070.1"/>
    </source>
</evidence>
<dbReference type="InterPro" id="IPR022398">
    <property type="entry name" value="Peptidase_S8_His-AS"/>
</dbReference>
<dbReference type="PROSITE" id="PS00136">
    <property type="entry name" value="SUBTILASE_ASP"/>
    <property type="match status" value="1"/>
</dbReference>
<evidence type="ECO:0000256" key="1">
    <source>
        <dbReference type="ARBA" id="ARBA00011073"/>
    </source>
</evidence>